<comment type="caution">
    <text evidence="2">The sequence shown here is derived from an EMBL/GenBank/DDBJ whole genome shotgun (WGS) entry which is preliminary data.</text>
</comment>
<reference evidence="2 3" key="1">
    <citation type="submission" date="2017-11" db="EMBL/GenBank/DDBJ databases">
        <title>Infants hospitalized years apart are colonized by the same room-sourced microbial strains.</title>
        <authorList>
            <person name="Brooks B."/>
            <person name="Olm M.R."/>
            <person name="Firek B.A."/>
            <person name="Baker R."/>
            <person name="Thomas B.C."/>
            <person name="Morowitz M.J."/>
            <person name="Banfield J.F."/>
        </authorList>
    </citation>
    <scope>NUCLEOTIDE SEQUENCE [LARGE SCALE GENOMIC DNA]</scope>
    <source>
        <strain evidence="2">S2_009_000_R2_76</strain>
    </source>
</reference>
<dbReference type="AlphaFoldDB" id="A0A2W5F9X5"/>
<dbReference type="Proteomes" id="UP000249645">
    <property type="component" value="Unassembled WGS sequence"/>
</dbReference>
<protein>
    <submittedName>
        <fullName evidence="2">Uncharacterized protein</fullName>
    </submittedName>
</protein>
<proteinExistence type="predicted"/>
<feature type="chain" id="PRO_5015904064" evidence="1">
    <location>
        <begin position="21"/>
        <end position="155"/>
    </location>
</feature>
<evidence type="ECO:0000313" key="2">
    <source>
        <dbReference type="EMBL" id="PZP50647.1"/>
    </source>
</evidence>
<accession>A0A2W5F9X5</accession>
<keyword evidence="1" id="KW-0732">Signal</keyword>
<feature type="signal peptide" evidence="1">
    <location>
        <begin position="1"/>
        <end position="20"/>
    </location>
</feature>
<evidence type="ECO:0000256" key="1">
    <source>
        <dbReference type="SAM" id="SignalP"/>
    </source>
</evidence>
<name>A0A2W5F9X5_9SPHI</name>
<evidence type="ECO:0000313" key="3">
    <source>
        <dbReference type="Proteomes" id="UP000249645"/>
    </source>
</evidence>
<gene>
    <name evidence="2" type="ORF">DI598_05115</name>
</gene>
<sequence length="155" mass="17434">MKTVITLLISILCWNKMSQAQNTATGSVNIPALQSIRADNLQSSNIDFTKLSDYHDGVEIKSFCKLTIKCNYAWKLKIQVVNTSYNGKIPVGVVSVRLPGNNKYIPISENATTVLVCNNDNISNEYLVNLRIDPKLQFNNLQSIPFNLTYILEHQ</sequence>
<dbReference type="EMBL" id="QFOI01000059">
    <property type="protein sequence ID" value="PZP50647.1"/>
    <property type="molecule type" value="Genomic_DNA"/>
</dbReference>
<organism evidence="2 3">
    <name type="scientific">Pseudopedobacter saltans</name>
    <dbReference type="NCBI Taxonomy" id="151895"/>
    <lineage>
        <taxon>Bacteria</taxon>
        <taxon>Pseudomonadati</taxon>
        <taxon>Bacteroidota</taxon>
        <taxon>Sphingobacteriia</taxon>
        <taxon>Sphingobacteriales</taxon>
        <taxon>Sphingobacteriaceae</taxon>
        <taxon>Pseudopedobacter</taxon>
    </lineage>
</organism>